<gene>
    <name evidence="1" type="ORF">NCTC12410_01276</name>
</gene>
<dbReference type="RefSeq" id="WP_115011679.1">
    <property type="nucleotide sequence ID" value="NZ_UGHV01000001.1"/>
</dbReference>
<dbReference type="GO" id="GO:0015716">
    <property type="term" value="P:organic phosphonate transport"/>
    <property type="evidence" value="ECO:0007669"/>
    <property type="project" value="InterPro"/>
</dbReference>
<protein>
    <submittedName>
        <fullName evidence="1">Phosphonate C-P lyase system protein PhnG</fullName>
    </submittedName>
</protein>
<dbReference type="Pfam" id="PF06754">
    <property type="entry name" value="PhnG"/>
    <property type="match status" value="1"/>
</dbReference>
<accession>A0A377J563</accession>
<dbReference type="Proteomes" id="UP000254841">
    <property type="component" value="Unassembled WGS sequence"/>
</dbReference>
<evidence type="ECO:0000313" key="1">
    <source>
        <dbReference type="EMBL" id="STO97445.1"/>
    </source>
</evidence>
<evidence type="ECO:0000313" key="2">
    <source>
        <dbReference type="Proteomes" id="UP000254841"/>
    </source>
</evidence>
<name>A0A377J563_9HELI</name>
<dbReference type="OrthoDB" id="3182891at2"/>
<dbReference type="GO" id="GO:0016829">
    <property type="term" value="F:lyase activity"/>
    <property type="evidence" value="ECO:0007669"/>
    <property type="project" value="UniProtKB-KW"/>
</dbReference>
<organism evidence="1 2">
    <name type="scientific">Helicobacter canis</name>
    <dbReference type="NCBI Taxonomy" id="29419"/>
    <lineage>
        <taxon>Bacteria</taxon>
        <taxon>Pseudomonadati</taxon>
        <taxon>Campylobacterota</taxon>
        <taxon>Epsilonproteobacteria</taxon>
        <taxon>Campylobacterales</taxon>
        <taxon>Helicobacteraceae</taxon>
        <taxon>Helicobacter</taxon>
    </lineage>
</organism>
<proteinExistence type="predicted"/>
<dbReference type="InterPro" id="IPR009609">
    <property type="entry name" value="Phosphonate_metab_PhnG"/>
</dbReference>
<sequence>MQREQLNFILQSALQDELENLVGKIQEHFTLEILQNPTQQTLMLPVKDPISGGEFYAGEVLVTTSLVALLDKSDPSKKAQGFAMVLDDNPSYSLSIAIIDAYYGLSLELSLQDSITQEIQALALNTQEKQKQAQMRKNHEVDKTRVNFELM</sequence>
<dbReference type="AlphaFoldDB" id="A0A377J563"/>
<dbReference type="EMBL" id="UGHV01000001">
    <property type="protein sequence ID" value="STO97445.1"/>
    <property type="molecule type" value="Genomic_DNA"/>
</dbReference>
<keyword evidence="1" id="KW-0456">Lyase</keyword>
<dbReference type="GO" id="GO:0019634">
    <property type="term" value="P:organic phosphonate metabolic process"/>
    <property type="evidence" value="ECO:0007669"/>
    <property type="project" value="InterPro"/>
</dbReference>
<reference evidence="1 2" key="1">
    <citation type="submission" date="2018-06" db="EMBL/GenBank/DDBJ databases">
        <authorList>
            <consortium name="Pathogen Informatics"/>
            <person name="Doyle S."/>
        </authorList>
    </citation>
    <scope>NUCLEOTIDE SEQUENCE [LARGE SCALE GENOMIC DNA]</scope>
    <source>
        <strain evidence="1 2">NCTC12410</strain>
    </source>
</reference>